<name>A0A4C1U4J1_EUMVA</name>
<comment type="caution">
    <text evidence="1">The sequence shown here is derived from an EMBL/GenBank/DDBJ whole genome shotgun (WGS) entry which is preliminary data.</text>
</comment>
<accession>A0A4C1U4J1</accession>
<proteinExistence type="predicted"/>
<evidence type="ECO:0000313" key="1">
    <source>
        <dbReference type="EMBL" id="GBP21303.1"/>
    </source>
</evidence>
<organism evidence="1 2">
    <name type="scientific">Eumeta variegata</name>
    <name type="common">Bagworm moth</name>
    <name type="synonym">Eumeta japonica</name>
    <dbReference type="NCBI Taxonomy" id="151549"/>
    <lineage>
        <taxon>Eukaryota</taxon>
        <taxon>Metazoa</taxon>
        <taxon>Ecdysozoa</taxon>
        <taxon>Arthropoda</taxon>
        <taxon>Hexapoda</taxon>
        <taxon>Insecta</taxon>
        <taxon>Pterygota</taxon>
        <taxon>Neoptera</taxon>
        <taxon>Endopterygota</taxon>
        <taxon>Lepidoptera</taxon>
        <taxon>Glossata</taxon>
        <taxon>Ditrysia</taxon>
        <taxon>Tineoidea</taxon>
        <taxon>Psychidae</taxon>
        <taxon>Oiketicinae</taxon>
        <taxon>Eumeta</taxon>
    </lineage>
</organism>
<protein>
    <submittedName>
        <fullName evidence="1">Uncharacterized protein</fullName>
    </submittedName>
</protein>
<dbReference type="AlphaFoldDB" id="A0A4C1U4J1"/>
<dbReference type="EMBL" id="BGZK01000127">
    <property type="protein sequence ID" value="GBP21303.1"/>
    <property type="molecule type" value="Genomic_DNA"/>
</dbReference>
<evidence type="ECO:0000313" key="2">
    <source>
        <dbReference type="Proteomes" id="UP000299102"/>
    </source>
</evidence>
<dbReference type="Proteomes" id="UP000299102">
    <property type="component" value="Unassembled WGS sequence"/>
</dbReference>
<keyword evidence="2" id="KW-1185">Reference proteome</keyword>
<sequence>MRIYSEIVSSGSSGPYAFKWPFVRRSTPIISIYQIKERCEFSQAAWKLAPPPEEGITPTAQSSTNSVAVLKIHTYGTGLGRPAPPIL</sequence>
<reference evidence="1 2" key="1">
    <citation type="journal article" date="2019" name="Commun. Biol.">
        <title>The bagworm genome reveals a unique fibroin gene that provides high tensile strength.</title>
        <authorList>
            <person name="Kono N."/>
            <person name="Nakamura H."/>
            <person name="Ohtoshi R."/>
            <person name="Tomita M."/>
            <person name="Numata K."/>
            <person name="Arakawa K."/>
        </authorList>
    </citation>
    <scope>NUCLEOTIDE SEQUENCE [LARGE SCALE GENOMIC DNA]</scope>
</reference>
<gene>
    <name evidence="1" type="ORF">EVAR_11698_1</name>
</gene>